<reference evidence="2 3" key="1">
    <citation type="journal article" date="2019" name="Int. J. Syst. Evol. Microbiol.">
        <title>The Global Catalogue of Microorganisms (GCM) 10K type strain sequencing project: providing services to taxonomists for standard genome sequencing and annotation.</title>
        <authorList>
            <consortium name="The Broad Institute Genomics Platform"/>
            <consortium name="The Broad Institute Genome Sequencing Center for Infectious Disease"/>
            <person name="Wu L."/>
            <person name="Ma J."/>
        </authorList>
    </citation>
    <scope>NUCLEOTIDE SEQUENCE [LARGE SCALE GENOMIC DNA]</scope>
    <source>
        <strain evidence="2 3">JCM 10303</strain>
    </source>
</reference>
<evidence type="ECO:0000313" key="3">
    <source>
        <dbReference type="Proteomes" id="UP001500729"/>
    </source>
</evidence>
<dbReference type="PANTHER" id="PTHR35908">
    <property type="entry name" value="HYPOTHETICAL FUSION PROTEIN"/>
    <property type="match status" value="1"/>
</dbReference>
<organism evidence="2 3">
    <name type="scientific">Saccharopolyspora erythraea</name>
    <name type="common">Streptomyces erythraeus</name>
    <dbReference type="NCBI Taxonomy" id="1836"/>
    <lineage>
        <taxon>Bacteria</taxon>
        <taxon>Bacillati</taxon>
        <taxon>Actinomycetota</taxon>
        <taxon>Actinomycetes</taxon>
        <taxon>Pseudonocardiales</taxon>
        <taxon>Pseudonocardiaceae</taxon>
        <taxon>Saccharopolyspora</taxon>
    </lineage>
</organism>
<dbReference type="EMBL" id="BAAAGS010000002">
    <property type="protein sequence ID" value="GAA0508265.1"/>
    <property type="molecule type" value="Genomic_DNA"/>
</dbReference>
<evidence type="ECO:0000313" key="2">
    <source>
        <dbReference type="EMBL" id="GAA0508265.1"/>
    </source>
</evidence>
<protein>
    <recommendedName>
        <fullName evidence="1">VOC domain-containing protein</fullName>
    </recommendedName>
</protein>
<feature type="domain" description="VOC" evidence="1">
    <location>
        <begin position="1"/>
        <end position="108"/>
    </location>
</feature>
<dbReference type="Proteomes" id="UP001500729">
    <property type="component" value="Unassembled WGS sequence"/>
</dbReference>
<keyword evidence="3" id="KW-1185">Reference proteome</keyword>
<accession>A0ABN1C0M9</accession>
<dbReference type="Gene3D" id="3.10.180.10">
    <property type="entry name" value="2,3-Dihydroxybiphenyl 1,2-Dioxygenase, domain 1"/>
    <property type="match status" value="1"/>
</dbReference>
<dbReference type="PANTHER" id="PTHR35908:SF1">
    <property type="entry name" value="CONSERVED PROTEIN"/>
    <property type="match status" value="1"/>
</dbReference>
<dbReference type="PROSITE" id="PS51819">
    <property type="entry name" value="VOC"/>
    <property type="match status" value="1"/>
</dbReference>
<sequence length="182" mass="19695">MVSVEFSADDAEGLARWWAAALGWRAEDAIVWPDGPGVAMRFISPATPKTSKNGIHLDLRSEDHHDQRKTVERLFNAGAGFADIGQGDAVPWVVMSDPEGNELCVLEPREVYHDTGPLAAIVIDCADPHAQVGIWSSVTGQPVTHDEDGYAGLQLKSGPYLEFLQSPTGPEGRLRLLTGPVR</sequence>
<dbReference type="InterPro" id="IPR037523">
    <property type="entry name" value="VOC_core"/>
</dbReference>
<dbReference type="InterPro" id="IPR041581">
    <property type="entry name" value="Glyoxalase_6"/>
</dbReference>
<dbReference type="SUPFAM" id="SSF54593">
    <property type="entry name" value="Glyoxalase/Bleomycin resistance protein/Dihydroxybiphenyl dioxygenase"/>
    <property type="match status" value="1"/>
</dbReference>
<comment type="caution">
    <text evidence="2">The sequence shown here is derived from an EMBL/GenBank/DDBJ whole genome shotgun (WGS) entry which is preliminary data.</text>
</comment>
<gene>
    <name evidence="2" type="ORF">GCM10009533_03790</name>
</gene>
<dbReference type="Pfam" id="PF18029">
    <property type="entry name" value="Glyoxalase_6"/>
    <property type="match status" value="2"/>
</dbReference>
<dbReference type="InterPro" id="IPR029068">
    <property type="entry name" value="Glyas_Bleomycin-R_OHBP_Dase"/>
</dbReference>
<name>A0ABN1C0M9_SACER</name>
<dbReference type="RefSeq" id="WP_009948166.1">
    <property type="nucleotide sequence ID" value="NZ_BAAAGS010000002.1"/>
</dbReference>
<proteinExistence type="predicted"/>
<evidence type="ECO:0000259" key="1">
    <source>
        <dbReference type="PROSITE" id="PS51819"/>
    </source>
</evidence>